<reference evidence="2" key="1">
    <citation type="journal article" date="2018" name="Virology">
        <title>A giant virus infecting green algae encodes key fermentation genes.</title>
        <authorList>
            <person name="Schvarcz C.R."/>
            <person name="Steward G.F."/>
        </authorList>
    </citation>
    <scope>NUCLEOTIDE SEQUENCE [LARGE SCALE GENOMIC DNA]</scope>
</reference>
<evidence type="ECO:0000313" key="2">
    <source>
        <dbReference type="EMBL" id="AUF82114.1"/>
    </source>
</evidence>
<sequence>MCYHHPEPQLSRNESPSDTDEDIPELISDDEAEEYPSESNDVVIYENPEYESFYHLHELFEYNYTKTCGVCNLCLYEIAEELEKYVDTENNRFSFASLLSTHFAAPLTILNYDCHYMGGFCSSRSIGQICEINYPEIKRIMVLPDNRCRLCACYNSIQDIYSYSESWKSFAKEMCAKIHRGISEEIPIGVLERIKTKYNIDCDTLNVCDHMQKEWLYDQLGFSPNLSILDYIITGFITFQIREQEVFSGIRN</sequence>
<proteinExistence type="predicted"/>
<accession>A0A2P0VMJ6</accession>
<feature type="region of interest" description="Disordered" evidence="1">
    <location>
        <begin position="1"/>
        <end position="38"/>
    </location>
</feature>
<gene>
    <name evidence="2" type="ORF">TetV_022</name>
</gene>
<name>A0A2P0VMJ6_9VIRU</name>
<protein>
    <submittedName>
        <fullName evidence="2">Uncharacterized protein</fullName>
    </submittedName>
</protein>
<keyword evidence="3" id="KW-1185">Reference proteome</keyword>
<dbReference type="EMBL" id="KY322437">
    <property type="protein sequence ID" value="AUF82114.1"/>
    <property type="molecule type" value="Genomic_DNA"/>
</dbReference>
<evidence type="ECO:0000313" key="3">
    <source>
        <dbReference type="Proteomes" id="UP000244773"/>
    </source>
</evidence>
<evidence type="ECO:0000256" key="1">
    <source>
        <dbReference type="SAM" id="MobiDB-lite"/>
    </source>
</evidence>
<feature type="compositionally biased region" description="Acidic residues" evidence="1">
    <location>
        <begin position="17"/>
        <end position="36"/>
    </location>
</feature>
<organism evidence="2">
    <name type="scientific">Tetraselmis virus 1</name>
    <dbReference type="NCBI Taxonomy" id="2060617"/>
    <lineage>
        <taxon>Viruses</taxon>
        <taxon>Varidnaviria</taxon>
        <taxon>Bamfordvirae</taxon>
        <taxon>Nucleocytoviricota</taxon>
        <taxon>Megaviricetes</taxon>
        <taxon>Imitervirales</taxon>
        <taxon>Allomimiviridae</taxon>
        <taxon>Oceanusvirus</taxon>
        <taxon>Oceanusvirus kaneohense</taxon>
    </lineage>
</organism>
<dbReference type="Proteomes" id="UP000244773">
    <property type="component" value="Segment"/>
</dbReference>